<proteinExistence type="predicted"/>
<accession>A0ACC2RR07</accession>
<evidence type="ECO:0000313" key="1">
    <source>
        <dbReference type="EMBL" id="KAJ9052524.1"/>
    </source>
</evidence>
<reference evidence="1" key="1">
    <citation type="submission" date="2022-04" db="EMBL/GenBank/DDBJ databases">
        <title>Genome of the entomopathogenic fungus Entomophthora muscae.</title>
        <authorList>
            <person name="Elya C."/>
            <person name="Lovett B.R."/>
            <person name="Lee E."/>
            <person name="Macias A.M."/>
            <person name="Hajek A.E."/>
            <person name="De Bivort B.L."/>
            <person name="Kasson M.T."/>
            <person name="De Fine Licht H.H."/>
            <person name="Stajich J.E."/>
        </authorList>
    </citation>
    <scope>NUCLEOTIDE SEQUENCE</scope>
    <source>
        <strain evidence="1">Berkeley</strain>
    </source>
</reference>
<gene>
    <name evidence="1" type="ORF">DSO57_1033297</name>
</gene>
<comment type="caution">
    <text evidence="1">The sequence shown here is derived from an EMBL/GenBank/DDBJ whole genome shotgun (WGS) entry which is preliminary data.</text>
</comment>
<organism evidence="1 2">
    <name type="scientific">Entomophthora muscae</name>
    <dbReference type="NCBI Taxonomy" id="34485"/>
    <lineage>
        <taxon>Eukaryota</taxon>
        <taxon>Fungi</taxon>
        <taxon>Fungi incertae sedis</taxon>
        <taxon>Zoopagomycota</taxon>
        <taxon>Entomophthoromycotina</taxon>
        <taxon>Entomophthoromycetes</taxon>
        <taxon>Entomophthorales</taxon>
        <taxon>Entomophthoraceae</taxon>
        <taxon>Entomophthora</taxon>
    </lineage>
</organism>
<dbReference type="EMBL" id="QTSX02006650">
    <property type="protein sequence ID" value="KAJ9052524.1"/>
    <property type="molecule type" value="Genomic_DNA"/>
</dbReference>
<sequence length="159" mass="18416">MNAETSYEHTVFYFTVLSEVVKETLKMFTEMVTKPQFDIERITVETGVVDQEFKDNLQNDDSRLNQVFRTTGNINHSYTNYFGGNSDTLKHIKAEKELLDFYHSHYSSHRMRLVVIGTGTHTSFTNIQPLSANKSKPLFLCLANLNERLLRTWKKATLS</sequence>
<dbReference type="Proteomes" id="UP001165960">
    <property type="component" value="Unassembled WGS sequence"/>
</dbReference>
<keyword evidence="2" id="KW-1185">Reference proteome</keyword>
<protein>
    <submittedName>
        <fullName evidence="1">Uncharacterized protein</fullName>
    </submittedName>
</protein>
<name>A0ACC2RR07_9FUNG</name>
<evidence type="ECO:0000313" key="2">
    <source>
        <dbReference type="Proteomes" id="UP001165960"/>
    </source>
</evidence>